<gene>
    <name evidence="2" type="ORF">MMAD_23440</name>
</gene>
<dbReference type="Proteomes" id="UP000466517">
    <property type="component" value="Chromosome"/>
</dbReference>
<dbReference type="InterPro" id="IPR018114">
    <property type="entry name" value="TRYPSIN_HIS"/>
</dbReference>
<organism evidence="2 3">
    <name type="scientific">Mycolicibacterium madagascariense</name>
    <dbReference type="NCBI Taxonomy" id="212765"/>
    <lineage>
        <taxon>Bacteria</taxon>
        <taxon>Bacillati</taxon>
        <taxon>Actinomycetota</taxon>
        <taxon>Actinomycetes</taxon>
        <taxon>Mycobacteriales</taxon>
        <taxon>Mycobacteriaceae</taxon>
        <taxon>Mycolicibacterium</taxon>
    </lineage>
</organism>
<dbReference type="RefSeq" id="WP_163736852.1">
    <property type="nucleotide sequence ID" value="NZ_AP022610.1"/>
</dbReference>
<protein>
    <recommendedName>
        <fullName evidence="4">Trypsin</fullName>
    </recommendedName>
</protein>
<keyword evidence="3" id="KW-1185">Reference proteome</keyword>
<feature type="chain" id="PRO_5029564887" description="Trypsin" evidence="1">
    <location>
        <begin position="24"/>
        <end position="264"/>
    </location>
</feature>
<dbReference type="InterPro" id="IPR009003">
    <property type="entry name" value="Peptidase_S1_PA"/>
</dbReference>
<dbReference type="Gene3D" id="2.40.10.10">
    <property type="entry name" value="Trypsin-like serine proteases"/>
    <property type="match status" value="1"/>
</dbReference>
<dbReference type="PROSITE" id="PS00134">
    <property type="entry name" value="TRYPSIN_HIS"/>
    <property type="match status" value="1"/>
</dbReference>
<keyword evidence="1" id="KW-0732">Signal</keyword>
<accession>A0A7I7XFT8</accession>
<sequence length="264" mass="26348">MRRSRLVLLAVVAAAITSCSGPAATHGKSASPPSPLIRNARAVTVTADPVPPDPRIGAIFVGGTTTHSCTGSVLHSATGDLVLTAAHCMADGPDNWFAPAYTDSVTPDFWHIDRIYLDPRWTAREDPLADFAVVSVSHGARGSLEAASGGGFVVGPTPPVGTDVAVTGYATGVGGGPIGCFGALSARDQGYPSLRCGGLVDGTSGAPWLSGDTVVGVTGGLQGGGCQENVSYAAPFDAAITRLVARAEAGGAGDSVPGSYADGC</sequence>
<dbReference type="AlphaFoldDB" id="A0A7I7XFT8"/>
<dbReference type="GO" id="GO:0004252">
    <property type="term" value="F:serine-type endopeptidase activity"/>
    <property type="evidence" value="ECO:0007669"/>
    <property type="project" value="InterPro"/>
</dbReference>
<proteinExistence type="predicted"/>
<dbReference type="KEGG" id="mmag:MMAD_23440"/>
<name>A0A7I7XFT8_9MYCO</name>
<dbReference type="SUPFAM" id="SSF50494">
    <property type="entry name" value="Trypsin-like serine proteases"/>
    <property type="match status" value="1"/>
</dbReference>
<dbReference type="Pfam" id="PF13365">
    <property type="entry name" value="Trypsin_2"/>
    <property type="match status" value="1"/>
</dbReference>
<evidence type="ECO:0000313" key="3">
    <source>
        <dbReference type="Proteomes" id="UP000466517"/>
    </source>
</evidence>
<evidence type="ECO:0000313" key="2">
    <source>
        <dbReference type="EMBL" id="BBZ28049.1"/>
    </source>
</evidence>
<dbReference type="EMBL" id="AP022610">
    <property type="protein sequence ID" value="BBZ28049.1"/>
    <property type="molecule type" value="Genomic_DNA"/>
</dbReference>
<dbReference type="InterPro" id="IPR043504">
    <property type="entry name" value="Peptidase_S1_PA_chymotrypsin"/>
</dbReference>
<reference evidence="2 3" key="1">
    <citation type="journal article" date="2019" name="Emerg. Microbes Infect.">
        <title>Comprehensive subspecies identification of 175 nontuberculous mycobacteria species based on 7547 genomic profiles.</title>
        <authorList>
            <person name="Matsumoto Y."/>
            <person name="Kinjo T."/>
            <person name="Motooka D."/>
            <person name="Nabeya D."/>
            <person name="Jung N."/>
            <person name="Uechi K."/>
            <person name="Horii T."/>
            <person name="Iida T."/>
            <person name="Fujita J."/>
            <person name="Nakamura S."/>
        </authorList>
    </citation>
    <scope>NUCLEOTIDE SEQUENCE [LARGE SCALE GENOMIC DNA]</scope>
    <source>
        <strain evidence="2 3">JCM 13574</strain>
    </source>
</reference>
<dbReference type="GO" id="GO:0006508">
    <property type="term" value="P:proteolysis"/>
    <property type="evidence" value="ECO:0007669"/>
    <property type="project" value="InterPro"/>
</dbReference>
<evidence type="ECO:0008006" key="4">
    <source>
        <dbReference type="Google" id="ProtNLM"/>
    </source>
</evidence>
<dbReference type="PROSITE" id="PS51257">
    <property type="entry name" value="PROKAR_LIPOPROTEIN"/>
    <property type="match status" value="1"/>
</dbReference>
<evidence type="ECO:0000256" key="1">
    <source>
        <dbReference type="SAM" id="SignalP"/>
    </source>
</evidence>
<feature type="signal peptide" evidence="1">
    <location>
        <begin position="1"/>
        <end position="23"/>
    </location>
</feature>